<reference evidence="2" key="2">
    <citation type="submission" date="2024-06" db="EMBL/GenBank/DDBJ databases">
        <authorList>
            <person name="Petrova K.O."/>
            <person name="Toshchakov S.V."/>
            <person name="Boltjanskaja Y.V."/>
            <person name="Kevbrin V.V."/>
        </authorList>
    </citation>
    <scope>NUCLEOTIDE SEQUENCE</scope>
    <source>
        <strain evidence="2">Z-710</strain>
    </source>
</reference>
<feature type="transmembrane region" description="Helical" evidence="1">
    <location>
        <begin position="286"/>
        <end position="309"/>
    </location>
</feature>
<keyword evidence="1" id="KW-0472">Membrane</keyword>
<organism evidence="2">
    <name type="scientific">Proteinivorax hydrogeniformans</name>
    <dbReference type="NCBI Taxonomy" id="1826727"/>
    <lineage>
        <taxon>Bacteria</taxon>
        <taxon>Bacillati</taxon>
        <taxon>Bacillota</taxon>
        <taxon>Clostridia</taxon>
        <taxon>Eubacteriales</taxon>
        <taxon>Proteinivoracaceae</taxon>
        <taxon>Proteinivorax</taxon>
    </lineage>
</organism>
<name>A0AAU8HS35_9FIRM</name>
<dbReference type="GO" id="GO:0022857">
    <property type="term" value="F:transmembrane transporter activity"/>
    <property type="evidence" value="ECO:0007669"/>
    <property type="project" value="TreeGrafter"/>
</dbReference>
<dbReference type="PANTHER" id="PTHR30572">
    <property type="entry name" value="MEMBRANE COMPONENT OF TRANSPORTER-RELATED"/>
    <property type="match status" value="1"/>
</dbReference>
<keyword evidence="1" id="KW-0812">Transmembrane</keyword>
<protein>
    <submittedName>
        <fullName evidence="2">Uncharacterized protein</fullName>
    </submittedName>
</protein>
<accession>A0AAU8HS35</accession>
<keyword evidence="1" id="KW-1133">Transmembrane helix</keyword>
<dbReference type="InterPro" id="IPR050250">
    <property type="entry name" value="Macrolide_Exporter_MacB"/>
</dbReference>
<feature type="transmembrane region" description="Helical" evidence="1">
    <location>
        <begin position="329"/>
        <end position="354"/>
    </location>
</feature>
<evidence type="ECO:0000256" key="1">
    <source>
        <dbReference type="SAM" id="Phobius"/>
    </source>
</evidence>
<gene>
    <name evidence="2" type="ORF">PRVXH_001849</name>
</gene>
<evidence type="ECO:0000313" key="2">
    <source>
        <dbReference type="EMBL" id="XCI27922.1"/>
    </source>
</evidence>
<dbReference type="EMBL" id="CP159485">
    <property type="protein sequence ID" value="XCI27922.1"/>
    <property type="molecule type" value="Genomic_DNA"/>
</dbReference>
<feature type="transmembrane region" description="Helical" evidence="1">
    <location>
        <begin position="360"/>
        <end position="384"/>
    </location>
</feature>
<dbReference type="AlphaFoldDB" id="A0AAU8HS35"/>
<proteinExistence type="predicted"/>
<sequence>MKQLKYAWEDLIEKKGRNFVLFLQILAALIVFSLTIKLILDLNFYQNQIDHLTKEQEVFALVDNTDELTFSRDIINSEDASERLVILYEFMKNDDKFNSYTVGTGHSMFLDSSTELPDSFIRFSSGDRHAYNMVRVDENFIEVFNLKCTKGEKFASDDFISSEEAVPILLGYEFLDYYDLGDVISSGEIDYQVKGFLESLSYYINPLRSGDILWLDRTFVVPFQSDRFNGVVDYENVINSTYFITDQRADLQPIIEKSKELNLFTFGVRSFSEQMDNINRDITVTISFLTIIFLVVLLFCIIGLVCNLIQFINERKQEFAVHLLCGGRVGLIIARILLQVLSLVFLANIIVISIHRISTVSFITIIFSVLLTFVVTLYPVVKLYRTPISTILRRS</sequence>
<dbReference type="RefSeq" id="WP_353892500.1">
    <property type="nucleotide sequence ID" value="NZ_CP159485.1"/>
</dbReference>
<feature type="transmembrane region" description="Helical" evidence="1">
    <location>
        <begin position="20"/>
        <end position="40"/>
    </location>
</feature>
<dbReference type="GO" id="GO:0005886">
    <property type="term" value="C:plasma membrane"/>
    <property type="evidence" value="ECO:0007669"/>
    <property type="project" value="TreeGrafter"/>
</dbReference>
<dbReference type="PANTHER" id="PTHR30572:SF4">
    <property type="entry name" value="ABC TRANSPORTER PERMEASE YTRF"/>
    <property type="match status" value="1"/>
</dbReference>
<reference evidence="2" key="1">
    <citation type="journal article" date="2018" name="Antonie Van Leeuwenhoek">
        <title>Proteinivorax hydrogeniformans sp. nov., an anaerobic, haloalkaliphilic bacterium fermenting proteinaceous compounds with high hydrogen production.</title>
        <authorList>
            <person name="Boltyanskaya Y."/>
            <person name="Detkova E."/>
            <person name="Pimenov N."/>
            <person name="Kevbrin V."/>
        </authorList>
    </citation>
    <scope>NUCLEOTIDE SEQUENCE</scope>
    <source>
        <strain evidence="2">Z-710</strain>
    </source>
</reference>